<proteinExistence type="predicted"/>
<dbReference type="AlphaFoldDB" id="A0AAD7LA29"/>
<evidence type="ECO:0000313" key="2">
    <source>
        <dbReference type="Proteomes" id="UP001163823"/>
    </source>
</evidence>
<keyword evidence="2" id="KW-1185">Reference proteome</keyword>
<organism evidence="1 2">
    <name type="scientific">Quillaja saponaria</name>
    <name type="common">Soap bark tree</name>
    <dbReference type="NCBI Taxonomy" id="32244"/>
    <lineage>
        <taxon>Eukaryota</taxon>
        <taxon>Viridiplantae</taxon>
        <taxon>Streptophyta</taxon>
        <taxon>Embryophyta</taxon>
        <taxon>Tracheophyta</taxon>
        <taxon>Spermatophyta</taxon>
        <taxon>Magnoliopsida</taxon>
        <taxon>eudicotyledons</taxon>
        <taxon>Gunneridae</taxon>
        <taxon>Pentapetalae</taxon>
        <taxon>rosids</taxon>
        <taxon>fabids</taxon>
        <taxon>Fabales</taxon>
        <taxon>Quillajaceae</taxon>
        <taxon>Quillaja</taxon>
    </lineage>
</organism>
<name>A0AAD7LA29_QUISA</name>
<evidence type="ECO:0000313" key="1">
    <source>
        <dbReference type="EMBL" id="KAJ7954008.1"/>
    </source>
</evidence>
<gene>
    <name evidence="1" type="ORF">O6P43_025631</name>
</gene>
<sequence length="181" mass="20275">MVEGLFEKKSMIKFAMLVIHSVEAFFQLNISSTEPGVFANPGTLEIRKPSFAQLHQTTRASNQAHFLIPCRDPKTSKVHIFSAPLDEQKFHLTPPTHILTLPEPGSCFEFQSLNGLHCINSNGNSLNPVYIFNANTRQVITLPNVPDVLAINDRSSVTCTYHFGFDPQSYVKSESFTSYLE</sequence>
<protein>
    <submittedName>
        <fullName evidence="1">F-box protein</fullName>
    </submittedName>
</protein>
<comment type="caution">
    <text evidence="1">The sequence shown here is derived from an EMBL/GenBank/DDBJ whole genome shotgun (WGS) entry which is preliminary data.</text>
</comment>
<dbReference type="EMBL" id="JARAOO010000010">
    <property type="protein sequence ID" value="KAJ7954008.1"/>
    <property type="molecule type" value="Genomic_DNA"/>
</dbReference>
<accession>A0AAD7LA29</accession>
<dbReference type="Proteomes" id="UP001163823">
    <property type="component" value="Chromosome 10"/>
</dbReference>
<reference evidence="1" key="1">
    <citation type="journal article" date="2023" name="Science">
        <title>Elucidation of the pathway for biosynthesis of saponin adjuvants from the soapbark tree.</title>
        <authorList>
            <person name="Reed J."/>
            <person name="Orme A."/>
            <person name="El-Demerdash A."/>
            <person name="Owen C."/>
            <person name="Martin L.B.B."/>
            <person name="Misra R.C."/>
            <person name="Kikuchi S."/>
            <person name="Rejzek M."/>
            <person name="Martin A.C."/>
            <person name="Harkess A."/>
            <person name="Leebens-Mack J."/>
            <person name="Louveau T."/>
            <person name="Stephenson M.J."/>
            <person name="Osbourn A."/>
        </authorList>
    </citation>
    <scope>NUCLEOTIDE SEQUENCE</scope>
    <source>
        <strain evidence="1">S10</strain>
    </source>
</reference>
<dbReference type="KEGG" id="qsa:O6P43_025631"/>